<evidence type="ECO:0000259" key="1">
    <source>
        <dbReference type="Pfam" id="PF05901"/>
    </source>
</evidence>
<organism evidence="2 3">
    <name type="scientific">Thauera propionica</name>
    <dbReference type="NCBI Taxonomy" id="2019431"/>
    <lineage>
        <taxon>Bacteria</taxon>
        <taxon>Pseudomonadati</taxon>
        <taxon>Pseudomonadota</taxon>
        <taxon>Betaproteobacteria</taxon>
        <taxon>Rhodocyclales</taxon>
        <taxon>Zoogloeaceae</taxon>
        <taxon>Thauera</taxon>
    </lineage>
</organism>
<proteinExistence type="predicted"/>
<gene>
    <name evidence="2" type="ORF">CGK74_13785</name>
</gene>
<accession>A0A235EWN8</accession>
<dbReference type="AlphaFoldDB" id="A0A235EWN8"/>
<name>A0A235EWN8_9RHOO</name>
<sequence>MDSCDEARHYLTRCGVRSLDRDGDGVPCESLCGGR</sequence>
<evidence type="ECO:0000313" key="2">
    <source>
        <dbReference type="EMBL" id="OYD53411.1"/>
    </source>
</evidence>
<reference evidence="2 3" key="1">
    <citation type="submission" date="2017-07" db="EMBL/GenBank/DDBJ databases">
        <title>Thauera sp. KNDSS-Mac4 genome sequence and assembly.</title>
        <authorList>
            <person name="Mayilraj S."/>
        </authorList>
    </citation>
    <scope>NUCLEOTIDE SEQUENCE [LARGE SCALE GENOMIC DNA]</scope>
    <source>
        <strain evidence="2 3">KNDSS-Mac4</strain>
    </source>
</reference>
<keyword evidence="3" id="KW-1185">Reference proteome</keyword>
<dbReference type="Pfam" id="PF05901">
    <property type="entry name" value="Excalibur"/>
    <property type="match status" value="1"/>
</dbReference>
<dbReference type="OrthoDB" id="72963at2"/>
<evidence type="ECO:0000313" key="3">
    <source>
        <dbReference type="Proteomes" id="UP000215181"/>
    </source>
</evidence>
<protein>
    <recommendedName>
        <fullName evidence="1">Excalibur calcium-binding domain-containing protein</fullName>
    </recommendedName>
</protein>
<dbReference type="InterPro" id="IPR008613">
    <property type="entry name" value="Excalibur_Ca-bd_domain"/>
</dbReference>
<dbReference type="EMBL" id="NOIH01000015">
    <property type="protein sequence ID" value="OYD53411.1"/>
    <property type="molecule type" value="Genomic_DNA"/>
</dbReference>
<feature type="domain" description="Excalibur calcium-binding" evidence="1">
    <location>
        <begin position="1"/>
        <end position="29"/>
    </location>
</feature>
<comment type="caution">
    <text evidence="2">The sequence shown here is derived from an EMBL/GenBank/DDBJ whole genome shotgun (WGS) entry which is preliminary data.</text>
</comment>
<dbReference type="Proteomes" id="UP000215181">
    <property type="component" value="Unassembled WGS sequence"/>
</dbReference>